<gene>
    <name evidence="1" type="ORF">FHS18_000525</name>
</gene>
<comment type="caution">
    <text evidence="1">The sequence shown here is derived from an EMBL/GenBank/DDBJ whole genome shotgun (WGS) entry which is preliminary data.</text>
</comment>
<dbReference type="RefSeq" id="WP_183596598.1">
    <property type="nucleotide sequence ID" value="NZ_JACHXK010000001.1"/>
</dbReference>
<organism evidence="1 2">
    <name type="scientific">Paenibacillus phyllosphaerae</name>
    <dbReference type="NCBI Taxonomy" id="274593"/>
    <lineage>
        <taxon>Bacteria</taxon>
        <taxon>Bacillati</taxon>
        <taxon>Bacillota</taxon>
        <taxon>Bacilli</taxon>
        <taxon>Bacillales</taxon>
        <taxon>Paenibacillaceae</taxon>
        <taxon>Paenibacillus</taxon>
    </lineage>
</organism>
<name>A0A7W5ATU5_9BACL</name>
<sequence>MALLLPVQTFNLGANVGKSYYEDLAGGSKAVVIVYNTSANPVNLVLYRVDATTISYLVPAFNSLSIVVEKLLVAALLTTAAGAASGTIEVATAQL</sequence>
<dbReference type="AlphaFoldDB" id="A0A7W5ATU5"/>
<dbReference type="EMBL" id="JACHXK010000001">
    <property type="protein sequence ID" value="MBB3108497.1"/>
    <property type="molecule type" value="Genomic_DNA"/>
</dbReference>
<evidence type="ECO:0000313" key="2">
    <source>
        <dbReference type="Proteomes" id="UP000570361"/>
    </source>
</evidence>
<protein>
    <submittedName>
        <fullName evidence="1">rRNA maturation protein Rpf1</fullName>
    </submittedName>
</protein>
<dbReference type="Proteomes" id="UP000570361">
    <property type="component" value="Unassembled WGS sequence"/>
</dbReference>
<reference evidence="1 2" key="1">
    <citation type="submission" date="2020-08" db="EMBL/GenBank/DDBJ databases">
        <title>Genomic Encyclopedia of Type Strains, Phase III (KMG-III): the genomes of soil and plant-associated and newly described type strains.</title>
        <authorList>
            <person name="Whitman W."/>
        </authorList>
    </citation>
    <scope>NUCLEOTIDE SEQUENCE [LARGE SCALE GENOMIC DNA]</scope>
    <source>
        <strain evidence="1 2">CECT 5862</strain>
    </source>
</reference>
<proteinExistence type="predicted"/>
<evidence type="ECO:0000313" key="1">
    <source>
        <dbReference type="EMBL" id="MBB3108497.1"/>
    </source>
</evidence>
<keyword evidence="2" id="KW-1185">Reference proteome</keyword>
<accession>A0A7W5ATU5</accession>